<organism evidence="5 6">
    <name type="scientific">Rhizophagus irregularis</name>
    <dbReference type="NCBI Taxonomy" id="588596"/>
    <lineage>
        <taxon>Eukaryota</taxon>
        <taxon>Fungi</taxon>
        <taxon>Fungi incertae sedis</taxon>
        <taxon>Mucoromycota</taxon>
        <taxon>Glomeromycotina</taxon>
        <taxon>Glomeromycetes</taxon>
        <taxon>Glomerales</taxon>
        <taxon>Glomeraceae</taxon>
        <taxon>Rhizophagus</taxon>
    </lineage>
</organism>
<name>A0A2I1FWR3_9GLOM</name>
<dbReference type="VEuPathDB" id="FungiDB:RhiirFUN_006720"/>
<evidence type="ECO:0000256" key="3">
    <source>
        <dbReference type="ARBA" id="ARBA00022525"/>
    </source>
</evidence>
<dbReference type="Pfam" id="PF20147">
    <property type="entry name" value="Crinkler"/>
    <property type="match status" value="1"/>
</dbReference>
<gene>
    <name evidence="5" type="ORF">RhiirA4_451898</name>
</gene>
<dbReference type="VEuPathDB" id="FungiDB:RhiirA1_414923"/>
<evidence type="ECO:0000313" key="5">
    <source>
        <dbReference type="EMBL" id="PKY38821.1"/>
    </source>
</evidence>
<dbReference type="AlphaFoldDB" id="A0A2I1FWR3"/>
<keyword evidence="6" id="KW-1185">Reference proteome</keyword>
<comment type="subcellular location">
    <subcellularLocation>
        <location evidence="1">Host cell</location>
    </subcellularLocation>
    <subcellularLocation>
        <location evidence="2">Secreted</location>
    </subcellularLocation>
</comment>
<evidence type="ECO:0000256" key="2">
    <source>
        <dbReference type="ARBA" id="ARBA00004613"/>
    </source>
</evidence>
<comment type="caution">
    <text evidence="5">The sequence shown here is derived from an EMBL/GenBank/DDBJ whole genome shotgun (WGS) entry which is preliminary data.</text>
</comment>
<dbReference type="Proteomes" id="UP000234323">
    <property type="component" value="Unassembled WGS sequence"/>
</dbReference>
<dbReference type="GO" id="GO:0005576">
    <property type="term" value="C:extracellular region"/>
    <property type="evidence" value="ECO:0007669"/>
    <property type="project" value="UniProtKB-SubCell"/>
</dbReference>
<dbReference type="GO" id="GO:0043657">
    <property type="term" value="C:host cell"/>
    <property type="evidence" value="ECO:0007669"/>
    <property type="project" value="UniProtKB-SubCell"/>
</dbReference>
<feature type="domain" description="Crinkler effector protein N-terminal" evidence="4">
    <location>
        <begin position="10"/>
        <end position="101"/>
    </location>
</feature>
<evidence type="ECO:0000259" key="4">
    <source>
        <dbReference type="Pfam" id="PF20147"/>
    </source>
</evidence>
<protein>
    <recommendedName>
        <fullName evidence="4">Crinkler effector protein N-terminal domain-containing protein</fullName>
    </recommendedName>
</protein>
<proteinExistence type="predicted"/>
<evidence type="ECO:0000256" key="1">
    <source>
        <dbReference type="ARBA" id="ARBA00004340"/>
    </source>
</evidence>
<accession>A0A2I1FWR3</accession>
<evidence type="ECO:0000313" key="6">
    <source>
        <dbReference type="Proteomes" id="UP000234323"/>
    </source>
</evidence>
<dbReference type="EMBL" id="LLXI01000042">
    <property type="protein sequence ID" value="PKY38821.1"/>
    <property type="molecule type" value="Genomic_DNA"/>
</dbReference>
<dbReference type="VEuPathDB" id="FungiDB:FUN_004572"/>
<dbReference type="InterPro" id="IPR045379">
    <property type="entry name" value="Crinkler_N"/>
</dbReference>
<reference evidence="5 6" key="1">
    <citation type="submission" date="2015-10" db="EMBL/GenBank/DDBJ databases">
        <title>Genome analyses suggest a sexual origin of heterokaryosis in a supposedly ancient asexual fungus.</title>
        <authorList>
            <person name="Ropars J."/>
            <person name="Sedzielewska K."/>
            <person name="Noel J."/>
            <person name="Charron P."/>
            <person name="Farinelli L."/>
            <person name="Marton T."/>
            <person name="Kruger M."/>
            <person name="Pelin A."/>
            <person name="Brachmann A."/>
            <person name="Corradi N."/>
        </authorList>
    </citation>
    <scope>NUCLEOTIDE SEQUENCE [LARGE SCALE GENOMIC DNA]</scope>
    <source>
        <strain evidence="5 6">A4</strain>
    </source>
</reference>
<keyword evidence="3" id="KW-0964">Secreted</keyword>
<sequence length="141" mass="15619">MPVVILGTQITLWCFDLRNNSKFKVIIGDGNDIDDLKEAIKEKCKPLFDGFGSYVLILWKVNAINATQVTPDILNDKLVDTAKTIEETFGNIQGGNIRVVVRAPDTEQPGVGQGNFPDIASLEKKFEKVINEVGSLRFLPK</sequence>